<dbReference type="GeneID" id="83057819"/>
<dbReference type="EMBL" id="CP016757">
    <property type="protein sequence ID" value="ANZ45051.1"/>
    <property type="molecule type" value="Genomic_DNA"/>
</dbReference>
<evidence type="ECO:0000313" key="2">
    <source>
        <dbReference type="Proteomes" id="UP000093044"/>
    </source>
</evidence>
<gene>
    <name evidence="1" type="ORF">BED41_08140</name>
</gene>
<proteinExistence type="predicted"/>
<sequence>MTTTFTVSIKTGRACRNNKARNANKIFISKKTVKRGADNSLYMIVNPQDSNGSAALRVNGLAVEVSPHNGNNFYTPISLDVCVWEIKNMRVIAEVNKITLTSSSKDSLNEETHNYIKKTIENFLPRTIKYITKEFQWKKVPNLFEAESYDPDTTYQLVTEFIPGDSDIKFSSFMLDSDDGLRKLCTLRTRGLEQYNVFYGDVVEYDKTIEAHVGDLAVVSHGMNKFYGVYEGVDVDGNYTVRYLNSEKTKIDQRIESTRACKVLTVMRDGNDVTESVRESAEKLITN</sequence>
<dbReference type="RefSeq" id="WP_066744737.1">
    <property type="nucleotide sequence ID" value="NZ_CP016757.1"/>
</dbReference>
<dbReference type="KEGG" id="cpor:BED41_08140"/>
<evidence type="ECO:0000313" key="1">
    <source>
        <dbReference type="EMBL" id="ANZ45051.1"/>
    </source>
</evidence>
<protein>
    <submittedName>
        <fullName evidence="1">Uncharacterized protein</fullName>
    </submittedName>
</protein>
<reference evidence="1" key="1">
    <citation type="submission" date="2016-08" db="EMBL/GenBank/DDBJ databases">
        <title>Complete genome of Cloacibacillus porcorum.</title>
        <authorList>
            <person name="Looft T."/>
            <person name="Bayles D.O."/>
            <person name="Alt D.P."/>
        </authorList>
    </citation>
    <scope>NUCLEOTIDE SEQUENCE [LARGE SCALE GENOMIC DNA]</scope>
    <source>
        <strain evidence="1">CL-84</strain>
    </source>
</reference>
<dbReference type="AlphaFoldDB" id="A0A1B2I4Z2"/>
<name>A0A1B2I4Z2_9BACT</name>
<dbReference type="Proteomes" id="UP000093044">
    <property type="component" value="Chromosome"/>
</dbReference>
<organism evidence="1 2">
    <name type="scientific">Cloacibacillus porcorum</name>
    <dbReference type="NCBI Taxonomy" id="1197717"/>
    <lineage>
        <taxon>Bacteria</taxon>
        <taxon>Thermotogati</taxon>
        <taxon>Synergistota</taxon>
        <taxon>Synergistia</taxon>
        <taxon>Synergistales</taxon>
        <taxon>Synergistaceae</taxon>
        <taxon>Cloacibacillus</taxon>
    </lineage>
</organism>
<accession>A0A1B2I4Z2</accession>
<keyword evidence="2" id="KW-1185">Reference proteome</keyword>